<comment type="subcellular location">
    <subcellularLocation>
        <location evidence="1">Endoplasmic reticulum membrane</location>
    </subcellularLocation>
</comment>
<evidence type="ECO:0000256" key="10">
    <source>
        <dbReference type="SAM" id="Phobius"/>
    </source>
</evidence>
<evidence type="ECO:0000256" key="9">
    <source>
        <dbReference type="SAM" id="MobiDB-lite"/>
    </source>
</evidence>
<accession>A0ABR2WHQ1</accession>
<proteinExistence type="predicted"/>
<protein>
    <recommendedName>
        <fullName evidence="11">SMP-LTD domain-containing protein</fullName>
    </recommendedName>
</protein>
<dbReference type="CDD" id="cd21675">
    <property type="entry name" value="SMP_TEX2"/>
    <property type="match status" value="1"/>
</dbReference>
<feature type="compositionally biased region" description="Basic and acidic residues" evidence="9">
    <location>
        <begin position="595"/>
        <end position="606"/>
    </location>
</feature>
<evidence type="ECO:0000256" key="2">
    <source>
        <dbReference type="ARBA" id="ARBA00022448"/>
    </source>
</evidence>
<dbReference type="InterPro" id="IPR031468">
    <property type="entry name" value="SMP_LBD"/>
</dbReference>
<dbReference type="PANTHER" id="PTHR13466">
    <property type="entry name" value="TEX2 PROTEIN-RELATED"/>
    <property type="match status" value="1"/>
</dbReference>
<dbReference type="Proteomes" id="UP001479436">
    <property type="component" value="Unassembled WGS sequence"/>
</dbReference>
<feature type="transmembrane region" description="Helical" evidence="10">
    <location>
        <begin position="7"/>
        <end position="33"/>
    </location>
</feature>
<sequence>MAFLSHLLVFLLGGVFLAPILLVSVLLLLFIWLNGLPHFPKQPSKSEFEETEKCLLVDKDVLQDSRVGWLRITTTFNLTPRNAPIDFSTILALGMNNLLEGKRGTIRDLYYVILSRETMWLYPDEKLQKCLGIIDFAKYTVSIYPNFLPDNEIFHKDLPIRVRKRGLTTEEGNLPPRSEYFIFAKTPVEKEDWFLAFLRASRTRKSRNGTEMEKNATDFDHAAIYQLIRTVHSDEHHLQTQWLNAFLGRVFLSIYKTQAIKDYFIRKIVLKSSKVKKPSFLGDITVRDLHVGDSMPTVTNPKLIDLQPNGEMTAEFCIDYSGGFSVEVETEATISVTARLKPLKVNLVLAVTLKKLSGRMHLKVKPPPTNRFWLGFCEDPDMSLNIEPIVSDKQLKFGMVIQAIERRIHDMVHEALVLPNMDDYPFFPSHGTGGIFDDAPEPEPKVSHQESGNPLAEPMMDTTFENDRESVQSVDDLCLNREEFGISTEALDDKDDMKSMASSNESMDLSPNYIMNSYNDSSDSLLAPPKVHLHQDKDKERDQLLPRTSSLSNLREKGAKHVSSRDYASSQKTEVKQKREKLRKKKSDPTSPKHNPIDRLEVPSDKTRKKRLLPNLFGTSNPNEPAEVNTSPKINGHEEYKHSGHIFKGQSNDAASKTMTNLSFKQASSLDAAHDSDTKFL</sequence>
<dbReference type="InterPro" id="IPR058801">
    <property type="entry name" value="PDZD8_N"/>
</dbReference>
<dbReference type="SUPFAM" id="SSF50729">
    <property type="entry name" value="PH domain-like"/>
    <property type="match status" value="1"/>
</dbReference>
<feature type="region of interest" description="Disordered" evidence="9">
    <location>
        <begin position="489"/>
        <end position="515"/>
    </location>
</feature>
<evidence type="ECO:0000313" key="12">
    <source>
        <dbReference type="EMBL" id="KAK9761042.1"/>
    </source>
</evidence>
<keyword evidence="4" id="KW-0256">Endoplasmic reticulum</keyword>
<reference evidence="12 13" key="1">
    <citation type="submission" date="2023-04" db="EMBL/GenBank/DDBJ databases">
        <title>Genome of Basidiobolus ranarum AG-B5.</title>
        <authorList>
            <person name="Stajich J.E."/>
            <person name="Carter-House D."/>
            <person name="Gryganskyi A."/>
        </authorList>
    </citation>
    <scope>NUCLEOTIDE SEQUENCE [LARGE SCALE GENOMIC DNA]</scope>
    <source>
        <strain evidence="12 13">AG-B5</strain>
    </source>
</reference>
<dbReference type="EMBL" id="JASJQH010001609">
    <property type="protein sequence ID" value="KAK9761042.1"/>
    <property type="molecule type" value="Genomic_DNA"/>
</dbReference>
<feature type="compositionally biased region" description="Basic and acidic residues" evidence="9">
    <location>
        <begin position="534"/>
        <end position="544"/>
    </location>
</feature>
<feature type="compositionally biased region" description="Polar residues" evidence="9">
    <location>
        <begin position="504"/>
        <end position="515"/>
    </location>
</feature>
<keyword evidence="6" id="KW-0445">Lipid transport</keyword>
<evidence type="ECO:0000313" key="13">
    <source>
        <dbReference type="Proteomes" id="UP001479436"/>
    </source>
</evidence>
<dbReference type="PANTHER" id="PTHR13466:SF19">
    <property type="entry name" value="NUCLEUS-VACUOLE JUNCTION PROTEIN 2"/>
    <property type="match status" value="1"/>
</dbReference>
<keyword evidence="3 10" id="KW-0812">Transmembrane</keyword>
<gene>
    <name evidence="12" type="ORF">K7432_014367</name>
</gene>
<evidence type="ECO:0000256" key="8">
    <source>
        <dbReference type="ARBA" id="ARBA00023136"/>
    </source>
</evidence>
<evidence type="ECO:0000256" key="7">
    <source>
        <dbReference type="ARBA" id="ARBA00023121"/>
    </source>
</evidence>
<comment type="caution">
    <text evidence="12">The sequence shown here is derived from an EMBL/GenBank/DDBJ whole genome shotgun (WGS) entry which is preliminary data.</text>
</comment>
<keyword evidence="5 10" id="KW-1133">Transmembrane helix</keyword>
<keyword evidence="7" id="KW-0446">Lipid-binding</keyword>
<keyword evidence="13" id="KW-1185">Reference proteome</keyword>
<evidence type="ECO:0000259" key="11">
    <source>
        <dbReference type="PROSITE" id="PS51847"/>
    </source>
</evidence>
<dbReference type="PROSITE" id="PS51847">
    <property type="entry name" value="SMP"/>
    <property type="match status" value="1"/>
</dbReference>
<name>A0ABR2WHQ1_9FUNG</name>
<dbReference type="Pfam" id="PF26547">
    <property type="entry name" value="PDZD8_N"/>
    <property type="match status" value="1"/>
</dbReference>
<feature type="region of interest" description="Disordered" evidence="9">
    <location>
        <begin position="534"/>
        <end position="658"/>
    </location>
</feature>
<feature type="compositionally biased region" description="Polar residues" evidence="9">
    <location>
        <begin position="649"/>
        <end position="658"/>
    </location>
</feature>
<keyword evidence="2" id="KW-0813">Transport</keyword>
<evidence type="ECO:0000256" key="3">
    <source>
        <dbReference type="ARBA" id="ARBA00022692"/>
    </source>
</evidence>
<evidence type="ECO:0000256" key="5">
    <source>
        <dbReference type="ARBA" id="ARBA00022989"/>
    </source>
</evidence>
<feature type="compositionally biased region" description="Polar residues" evidence="9">
    <location>
        <begin position="617"/>
        <end position="633"/>
    </location>
</feature>
<organism evidence="12 13">
    <name type="scientific">Basidiobolus ranarum</name>
    <dbReference type="NCBI Taxonomy" id="34480"/>
    <lineage>
        <taxon>Eukaryota</taxon>
        <taxon>Fungi</taxon>
        <taxon>Fungi incertae sedis</taxon>
        <taxon>Zoopagomycota</taxon>
        <taxon>Entomophthoromycotina</taxon>
        <taxon>Basidiobolomycetes</taxon>
        <taxon>Basidiobolales</taxon>
        <taxon>Basidiobolaceae</taxon>
        <taxon>Basidiobolus</taxon>
    </lineage>
</organism>
<evidence type="ECO:0000256" key="1">
    <source>
        <dbReference type="ARBA" id="ARBA00004586"/>
    </source>
</evidence>
<evidence type="ECO:0000256" key="6">
    <source>
        <dbReference type="ARBA" id="ARBA00023055"/>
    </source>
</evidence>
<feature type="domain" description="SMP-LTD" evidence="11">
    <location>
        <begin position="236"/>
        <end position="427"/>
    </location>
</feature>
<evidence type="ECO:0000256" key="4">
    <source>
        <dbReference type="ARBA" id="ARBA00022824"/>
    </source>
</evidence>
<keyword evidence="8 10" id="KW-0472">Membrane</keyword>